<dbReference type="EMBL" id="JASCZI010241665">
    <property type="protein sequence ID" value="MED6204011.1"/>
    <property type="molecule type" value="Genomic_DNA"/>
</dbReference>
<sequence length="387" mass="44717">MHPNKSNAPVPTLKSLTMSLRTLIHELREEKRLLLTREAFPDDFLWMIFVNAEPKLAARCKTLNKKWCSMLNSQLFITENYKANTTRQKDVIVGVGYSPADLKSQWFCKVDTQSNEGSNFEIPRDITPFGHYTMIGTDHGNICLRVSEAGVQSRLMVWNPLTHDFKWIHDDAWKYRDFCISTQAFGYLRDSLQYRIVHVFRRTFGQRSLSWSVYDSEFEVWSLEGTYNADIPKLGPQSIVSDQFYHAEIPIEAPTKNNALANFNGGVGFLTYRDVGFQREVVVWNMYREGHDELMWERMFTISDFAIPHTPSLLTGSSIIYVLNCGASSGAANNTERTDVYVCILKHMKGEMYLIYHNYWEDDVQVKSITLHSDGLYLVRKLPKDDV</sequence>
<accession>A0ABU6Y395</accession>
<dbReference type="InterPro" id="IPR050796">
    <property type="entry name" value="SCF_F-box_component"/>
</dbReference>
<gene>
    <name evidence="2" type="ORF">PIB30_005016</name>
</gene>
<dbReference type="PANTHER" id="PTHR31672">
    <property type="entry name" value="BNACNNG10540D PROTEIN"/>
    <property type="match status" value="1"/>
</dbReference>
<protein>
    <recommendedName>
        <fullName evidence="1">F-box associated beta-propeller type 1 domain-containing protein</fullName>
    </recommendedName>
</protein>
<evidence type="ECO:0000313" key="2">
    <source>
        <dbReference type="EMBL" id="MED6204011.1"/>
    </source>
</evidence>
<dbReference type="InterPro" id="IPR006527">
    <property type="entry name" value="F-box-assoc_dom_typ1"/>
</dbReference>
<dbReference type="PANTHER" id="PTHR31672:SF13">
    <property type="entry name" value="F-BOX PROTEIN CPR30-LIKE"/>
    <property type="match status" value="1"/>
</dbReference>
<proteinExistence type="predicted"/>
<comment type="caution">
    <text evidence="2">The sequence shown here is derived from an EMBL/GenBank/DDBJ whole genome shotgun (WGS) entry which is preliminary data.</text>
</comment>
<organism evidence="2 3">
    <name type="scientific">Stylosanthes scabra</name>
    <dbReference type="NCBI Taxonomy" id="79078"/>
    <lineage>
        <taxon>Eukaryota</taxon>
        <taxon>Viridiplantae</taxon>
        <taxon>Streptophyta</taxon>
        <taxon>Embryophyta</taxon>
        <taxon>Tracheophyta</taxon>
        <taxon>Spermatophyta</taxon>
        <taxon>Magnoliopsida</taxon>
        <taxon>eudicotyledons</taxon>
        <taxon>Gunneridae</taxon>
        <taxon>Pentapetalae</taxon>
        <taxon>rosids</taxon>
        <taxon>fabids</taxon>
        <taxon>Fabales</taxon>
        <taxon>Fabaceae</taxon>
        <taxon>Papilionoideae</taxon>
        <taxon>50 kb inversion clade</taxon>
        <taxon>dalbergioids sensu lato</taxon>
        <taxon>Dalbergieae</taxon>
        <taxon>Pterocarpus clade</taxon>
        <taxon>Stylosanthes</taxon>
    </lineage>
</organism>
<dbReference type="Proteomes" id="UP001341840">
    <property type="component" value="Unassembled WGS sequence"/>
</dbReference>
<name>A0ABU6Y395_9FABA</name>
<reference evidence="2 3" key="1">
    <citation type="journal article" date="2023" name="Plants (Basel)">
        <title>Bridging the Gap: Combining Genomics and Transcriptomics Approaches to Understand Stylosanthes scabra, an Orphan Legume from the Brazilian Caatinga.</title>
        <authorList>
            <person name="Ferreira-Neto J.R.C."/>
            <person name="da Silva M.D."/>
            <person name="Binneck E."/>
            <person name="de Melo N.F."/>
            <person name="da Silva R.H."/>
            <person name="de Melo A.L.T.M."/>
            <person name="Pandolfi V."/>
            <person name="Bustamante F.O."/>
            <person name="Brasileiro-Vidal A.C."/>
            <person name="Benko-Iseppon A.M."/>
        </authorList>
    </citation>
    <scope>NUCLEOTIDE SEQUENCE [LARGE SCALE GENOMIC DNA]</scope>
    <source>
        <tissue evidence="2">Leaves</tissue>
    </source>
</reference>
<keyword evidence="3" id="KW-1185">Reference proteome</keyword>
<evidence type="ECO:0000259" key="1">
    <source>
        <dbReference type="Pfam" id="PF07734"/>
    </source>
</evidence>
<evidence type="ECO:0000313" key="3">
    <source>
        <dbReference type="Proteomes" id="UP001341840"/>
    </source>
</evidence>
<dbReference type="Pfam" id="PF07734">
    <property type="entry name" value="FBA_1"/>
    <property type="match status" value="1"/>
</dbReference>
<feature type="domain" description="F-box associated beta-propeller type 1" evidence="1">
    <location>
        <begin position="149"/>
        <end position="223"/>
    </location>
</feature>